<feature type="chain" id="PRO_5004351724" description="DUF481 domain-containing protein" evidence="1">
    <location>
        <begin position="28"/>
        <end position="335"/>
    </location>
</feature>
<reference evidence="2 3" key="1">
    <citation type="journal article" date="2013" name="Genome Announc.">
        <title>Draft Genome Sequence of Aeromonas molluscorum Strain 848TT, Isolated from Bivalve Molluscs.</title>
        <authorList>
            <person name="Spataro N."/>
            <person name="Farfan M."/>
            <person name="Albarral V."/>
            <person name="Sanglas A."/>
            <person name="Loren J.G."/>
            <person name="Fuste M.C."/>
            <person name="Bosch E."/>
        </authorList>
    </citation>
    <scope>NUCLEOTIDE SEQUENCE [LARGE SCALE GENOMIC DNA]</scope>
    <source>
        <strain evidence="2 3">848</strain>
    </source>
</reference>
<sequence length="335" mass="38821">MNPFLPLGTLWRLLCLCALLGAAPLWAADILWMHNGDRLSGKIEEMTDKMVRIKLPYGEPLTIARSAIMRWRLDKPYKPKPTAKGGFDFSPLGIAENAWHMTGNGDVNIKLKSNTSQSNDVNLKGAFEVANMDWRYTLEGEYNYETTDGKTDSHDYQLKPIMDIFFDQSWFWRTSVDYEYDMVETDYLSLDLGSGPGYRFWNDKKRRLELIAQGGVRHAYWRDGNDAIMELFGKLHASYPFANLGWDYRQPVWDERIELFSKGTYIKYLDQDSPLFTLNQSVNGSIGMRYYFNDNVRLSWSSELDWDDAWINGPDGHITLDGREWRQFISLGASF</sequence>
<feature type="signal peptide" evidence="1">
    <location>
        <begin position="1"/>
        <end position="27"/>
    </location>
</feature>
<name>R1GSA4_9GAMM</name>
<dbReference type="EMBL" id="AQGQ01000100">
    <property type="protein sequence ID" value="EOD54525.1"/>
    <property type="molecule type" value="Genomic_DNA"/>
</dbReference>
<keyword evidence="1" id="KW-0732">Signal</keyword>
<accession>R1GSA4</accession>
<dbReference type="PATRIC" id="fig|1268236.3.peg.2724"/>
<evidence type="ECO:0008006" key="4">
    <source>
        <dbReference type="Google" id="ProtNLM"/>
    </source>
</evidence>
<dbReference type="InterPro" id="IPR007433">
    <property type="entry name" value="DUF481"/>
</dbReference>
<dbReference type="AlphaFoldDB" id="R1GSA4"/>
<evidence type="ECO:0000256" key="1">
    <source>
        <dbReference type="SAM" id="SignalP"/>
    </source>
</evidence>
<keyword evidence="3" id="KW-1185">Reference proteome</keyword>
<gene>
    <name evidence="2" type="ORF">G113_13868</name>
</gene>
<comment type="caution">
    <text evidence="2">The sequence shown here is derived from an EMBL/GenBank/DDBJ whole genome shotgun (WGS) entry which is preliminary data.</text>
</comment>
<evidence type="ECO:0000313" key="2">
    <source>
        <dbReference type="EMBL" id="EOD54525.1"/>
    </source>
</evidence>
<dbReference type="Pfam" id="PF04338">
    <property type="entry name" value="DUF481"/>
    <property type="match status" value="1"/>
</dbReference>
<dbReference type="Proteomes" id="UP000013526">
    <property type="component" value="Unassembled WGS sequence"/>
</dbReference>
<dbReference type="RefSeq" id="WP_005904054.1">
    <property type="nucleotide sequence ID" value="NZ_AQGQ01000100.1"/>
</dbReference>
<protein>
    <recommendedName>
        <fullName evidence="4">DUF481 domain-containing protein</fullName>
    </recommendedName>
</protein>
<evidence type="ECO:0000313" key="3">
    <source>
        <dbReference type="Proteomes" id="UP000013526"/>
    </source>
</evidence>
<proteinExistence type="predicted"/>
<organism evidence="2 3">
    <name type="scientific">Aeromonas molluscorum 848</name>
    <dbReference type="NCBI Taxonomy" id="1268236"/>
    <lineage>
        <taxon>Bacteria</taxon>
        <taxon>Pseudomonadati</taxon>
        <taxon>Pseudomonadota</taxon>
        <taxon>Gammaproteobacteria</taxon>
        <taxon>Aeromonadales</taxon>
        <taxon>Aeromonadaceae</taxon>
        <taxon>Aeromonas</taxon>
    </lineage>
</organism>